<sequence length="492" mass="55946">MLKSGTSVTKDSDVEAKPHPLLQELKSSQDEEMFWENVSAKGGSPLIQMQENGQYQVTFLYRSKVAKRVELESEDLYERMLDENDNPKCFEKISGTDTFVLQLDNIPADAFCFYNIKVDGKVIFPEHEPKGILPVYSIEDTTQVSEKATIVSHESKYLQLPEASVPKWTVLNPADVTHGTIERDSIEDPTNALAKRDIWVYKPPGYNENDAKVIFILDGEHFLKSLTPYIDSLNQDEANPLANAAIVFVDSNMRASGHYGSSPIPDRVHEFYYQTEKFSKFMTDEVIPKYCQKLQGEKSNPNNVILAAHSLAAYPVINVAKENPGKIGGVILLSPALNQKKEHDLPENPPMALRELPIYMQIGQLESAKPPEICQRPDYKDMTDQSRIDSNRIFHEKLEDKEYKVSPLRVHSSGHGGIHVVDGLVEGLQFLNSCRKEETVVFEQEAEQQPVKTLVKQYQTYIDQNKQDQRKQKTEDVRDDIRHDTGSKRKFD</sequence>
<organism evidence="2">
    <name type="scientific">Candidatus Berkiella aquae</name>
    <dbReference type="NCBI Taxonomy" id="295108"/>
    <lineage>
        <taxon>Bacteria</taxon>
        <taxon>Pseudomonadati</taxon>
        <taxon>Pseudomonadota</taxon>
        <taxon>Gammaproteobacteria</taxon>
        <taxon>Candidatus Berkiellales</taxon>
        <taxon>Candidatus Berkiellaceae</taxon>
        <taxon>Candidatus Berkiella</taxon>
    </lineage>
</organism>
<name>A0A0Q9Y9E0_9GAMM</name>
<comment type="caution">
    <text evidence="2">The sequence shown here is derived from an EMBL/GenBank/DDBJ whole genome shotgun (WGS) entry which is preliminary data.</text>
</comment>
<dbReference type="PANTHER" id="PTHR48098:SF6">
    <property type="entry name" value="FERRI-BACILLIBACTIN ESTERASE BESA"/>
    <property type="match status" value="1"/>
</dbReference>
<feature type="region of interest" description="Disordered" evidence="1">
    <location>
        <begin position="462"/>
        <end position="492"/>
    </location>
</feature>
<dbReference type="AlphaFoldDB" id="A0A0Q9Y9E0"/>
<dbReference type="SUPFAM" id="SSF53474">
    <property type="entry name" value="alpha/beta-Hydrolases"/>
    <property type="match status" value="1"/>
</dbReference>
<reference evidence="3" key="3">
    <citation type="submission" date="2021-06" db="EMBL/GenBank/DDBJ databases">
        <title>Genomic Description and Analysis of Intracellular Bacteria, Candidatus Berkiella cookevillensis and Candidatus Berkiella aquae.</title>
        <authorList>
            <person name="Kidane D.T."/>
            <person name="Mehari Y.T."/>
            <person name="Rice F.C."/>
            <person name="Arivett B.A."/>
            <person name="Farone A.L."/>
            <person name="Berk S.G."/>
            <person name="Farone M.B."/>
        </authorList>
    </citation>
    <scope>NUCLEOTIDE SEQUENCE</scope>
    <source>
        <strain evidence="3">HT99</strain>
    </source>
</reference>
<dbReference type="PANTHER" id="PTHR48098">
    <property type="entry name" value="ENTEROCHELIN ESTERASE-RELATED"/>
    <property type="match status" value="1"/>
</dbReference>
<dbReference type="EMBL" id="LKAJ02000003">
    <property type="protein sequence ID" value="MCS5712923.1"/>
    <property type="molecule type" value="Genomic_DNA"/>
</dbReference>
<dbReference type="Pfam" id="PF00756">
    <property type="entry name" value="Esterase"/>
    <property type="match status" value="1"/>
</dbReference>
<dbReference type="InterPro" id="IPR029058">
    <property type="entry name" value="AB_hydrolase_fold"/>
</dbReference>
<evidence type="ECO:0000313" key="3">
    <source>
        <dbReference type="EMBL" id="MCS5712923.1"/>
    </source>
</evidence>
<dbReference type="InterPro" id="IPR000801">
    <property type="entry name" value="Esterase-like"/>
</dbReference>
<keyword evidence="4" id="KW-1185">Reference proteome</keyword>
<reference evidence="3" key="2">
    <citation type="journal article" date="2016" name="Genome Announc.">
        <title>Draft Genome Sequences of Two Novel Amoeba-Resistant Intranuclear Bacteria, 'Candidatus Berkiella cookevillensis' and 'Candidatus Berkiella aquae'.</title>
        <authorList>
            <person name="Mehari Y.T."/>
            <person name="Arivett B.A."/>
            <person name="Farone A.L."/>
            <person name="Gunderson J.H."/>
            <person name="Farone M.B."/>
        </authorList>
    </citation>
    <scope>NUCLEOTIDE SEQUENCE</scope>
    <source>
        <strain evidence="3">HT99</strain>
    </source>
</reference>
<dbReference type="InterPro" id="IPR013783">
    <property type="entry name" value="Ig-like_fold"/>
</dbReference>
<proteinExistence type="predicted"/>
<dbReference type="InterPro" id="IPR050583">
    <property type="entry name" value="Mycobacterial_A85_antigen"/>
</dbReference>
<reference evidence="2" key="1">
    <citation type="submission" date="2015-09" db="EMBL/GenBank/DDBJ databases">
        <title>Draft Genome Sequences of Two Novel Amoeba-resistant Intranuclear Bacteria, Candidatus Berkiella cookevillensis and Candidatus Berkiella aquae.</title>
        <authorList>
            <person name="Mehari Y.T."/>
            <person name="Arivett B.A."/>
            <person name="Farone A.L."/>
            <person name="Gunderson J.H."/>
            <person name="Farone M.B."/>
        </authorList>
    </citation>
    <scope>NUCLEOTIDE SEQUENCE [LARGE SCALE GENOMIC DNA]</scope>
    <source>
        <strain evidence="2">HT99</strain>
    </source>
</reference>
<feature type="region of interest" description="Disordered" evidence="1">
    <location>
        <begin position="1"/>
        <end position="21"/>
    </location>
</feature>
<accession>A0A0Q9Y9E0</accession>
<evidence type="ECO:0000313" key="4">
    <source>
        <dbReference type="Proteomes" id="UP000051497"/>
    </source>
</evidence>
<dbReference type="Gene3D" id="2.60.40.10">
    <property type="entry name" value="Immunoglobulins"/>
    <property type="match status" value="1"/>
</dbReference>
<dbReference type="SUPFAM" id="SSF81296">
    <property type="entry name" value="E set domains"/>
    <property type="match status" value="1"/>
</dbReference>
<feature type="compositionally biased region" description="Basic and acidic residues" evidence="1">
    <location>
        <begin position="465"/>
        <end position="492"/>
    </location>
</feature>
<dbReference type="EMBL" id="LKAJ01000030">
    <property type="protein sequence ID" value="KRG17373.1"/>
    <property type="molecule type" value="Genomic_DNA"/>
</dbReference>
<evidence type="ECO:0000256" key="1">
    <source>
        <dbReference type="SAM" id="MobiDB-lite"/>
    </source>
</evidence>
<dbReference type="RefSeq" id="WP_075067776.1">
    <property type="nucleotide sequence ID" value="NZ_LKAJ02000003.1"/>
</dbReference>
<dbReference type="STRING" id="295108.HT99x_03196"/>
<dbReference type="Proteomes" id="UP000051497">
    <property type="component" value="Unassembled WGS sequence"/>
</dbReference>
<protein>
    <submittedName>
        <fullName evidence="2">Enterobactin/ferric enterobactin esterase</fullName>
    </submittedName>
</protein>
<dbReference type="Gene3D" id="3.40.50.1820">
    <property type="entry name" value="alpha/beta hydrolase"/>
    <property type="match status" value="1"/>
</dbReference>
<evidence type="ECO:0000313" key="2">
    <source>
        <dbReference type="EMBL" id="KRG17373.1"/>
    </source>
</evidence>
<dbReference type="InterPro" id="IPR014756">
    <property type="entry name" value="Ig_E-set"/>
</dbReference>
<dbReference type="OrthoDB" id="9775130at2"/>
<gene>
    <name evidence="3" type="ORF">HT99x_015905</name>
    <name evidence="2" type="ORF">HT99x_03196</name>
</gene>